<keyword evidence="2" id="KW-0812">Transmembrane</keyword>
<name>A0A6N7VU20_9FIRM</name>
<evidence type="ECO:0000313" key="4">
    <source>
        <dbReference type="EMBL" id="MSS77317.1"/>
    </source>
</evidence>
<feature type="compositionally biased region" description="Basic and acidic residues" evidence="1">
    <location>
        <begin position="320"/>
        <end position="348"/>
    </location>
</feature>
<dbReference type="InterPro" id="IPR025164">
    <property type="entry name" value="Toastrack_DUF4097"/>
</dbReference>
<evidence type="ECO:0000259" key="3">
    <source>
        <dbReference type="Pfam" id="PF13349"/>
    </source>
</evidence>
<dbReference type="AlphaFoldDB" id="A0A6N7VU20"/>
<evidence type="ECO:0000313" key="5">
    <source>
        <dbReference type="Proteomes" id="UP000441925"/>
    </source>
</evidence>
<evidence type="ECO:0000256" key="2">
    <source>
        <dbReference type="SAM" id="Phobius"/>
    </source>
</evidence>
<gene>
    <name evidence="4" type="ORF">FYJ26_02600</name>
</gene>
<comment type="caution">
    <text evidence="4">The sequence shown here is derived from an EMBL/GenBank/DDBJ whole genome shotgun (WGS) entry which is preliminary data.</text>
</comment>
<keyword evidence="2" id="KW-0472">Membrane</keyword>
<organism evidence="4 5">
    <name type="scientific">Anaerococcus porci</name>
    <dbReference type="NCBI Taxonomy" id="2652269"/>
    <lineage>
        <taxon>Bacteria</taxon>
        <taxon>Bacillati</taxon>
        <taxon>Bacillota</taxon>
        <taxon>Tissierellia</taxon>
        <taxon>Tissierellales</taxon>
        <taxon>Peptoniphilaceae</taxon>
        <taxon>Anaerococcus</taxon>
    </lineage>
</organism>
<reference evidence="4 5" key="1">
    <citation type="submission" date="2019-08" db="EMBL/GenBank/DDBJ databases">
        <title>In-depth cultivation of the pig gut microbiome towards novel bacterial diversity and tailored functional studies.</title>
        <authorList>
            <person name="Wylensek D."/>
            <person name="Hitch T.C.A."/>
            <person name="Clavel T."/>
        </authorList>
    </citation>
    <scope>NUCLEOTIDE SEQUENCE [LARGE SCALE GENOMIC DNA]</scope>
    <source>
        <strain evidence="4 5">WCA-380-WT-2B</strain>
    </source>
</reference>
<feature type="domain" description="DUF4097" evidence="3">
    <location>
        <begin position="154"/>
        <end position="289"/>
    </location>
</feature>
<feature type="region of interest" description="Disordered" evidence="1">
    <location>
        <begin position="300"/>
        <end position="348"/>
    </location>
</feature>
<dbReference type="Pfam" id="PF13349">
    <property type="entry name" value="DUF4097"/>
    <property type="match status" value="1"/>
</dbReference>
<dbReference type="Proteomes" id="UP000441925">
    <property type="component" value="Unassembled WGS sequence"/>
</dbReference>
<evidence type="ECO:0000256" key="1">
    <source>
        <dbReference type="SAM" id="MobiDB-lite"/>
    </source>
</evidence>
<accession>A0A6N7VU20</accession>
<dbReference type="EMBL" id="VULQ01000002">
    <property type="protein sequence ID" value="MSS77317.1"/>
    <property type="molecule type" value="Genomic_DNA"/>
</dbReference>
<proteinExistence type="predicted"/>
<sequence>MSKENKKEKNKFKLDKKQIGLGLFALLILALIFFLTRNINFSRGSEKSSDEISENSYNSSKIMRVDLNDIKEIQFDLKTCDVRIEESSTNPYVEYTNLYKGDSSYEVDVNFKDGKLIISSNIKGKELYMKNKIQIVRIFLPKDSTIEKLSGSVGAGDIKISSLNVNDMDLKLESGNISFENSKLVGSVTNNVGSILVKESELKDTLFKTSIGNIRLEDSKLLSNESFTSDNGDIIIKTKDPIESFNIKAKLNIGNFVIGNVSYRNILDGYVLDNKKDKTIDLTTKVGDILFNKGEGDKIEDEEYFTSPKSNNSDENFETPVDKSEINSPINKDEKDKNVENNDNKENN</sequence>
<protein>
    <submittedName>
        <fullName evidence="4">DUF4097 domain-containing protein</fullName>
    </submittedName>
</protein>
<keyword evidence="2" id="KW-1133">Transmembrane helix</keyword>
<dbReference type="RefSeq" id="WP_154539337.1">
    <property type="nucleotide sequence ID" value="NZ_VULQ01000002.1"/>
</dbReference>
<keyword evidence="5" id="KW-1185">Reference proteome</keyword>
<feature type="transmembrane region" description="Helical" evidence="2">
    <location>
        <begin position="21"/>
        <end position="39"/>
    </location>
</feature>